<reference evidence="2 3" key="1">
    <citation type="submission" date="2023-09" db="EMBL/GenBank/DDBJ databases">
        <title>Nesidiocoris tenuis whole genome shotgun sequence.</title>
        <authorList>
            <person name="Shibata T."/>
            <person name="Shimoda M."/>
            <person name="Kobayashi T."/>
            <person name="Uehara T."/>
        </authorList>
    </citation>
    <scope>NUCLEOTIDE SEQUENCE [LARGE SCALE GENOMIC DNA]</scope>
    <source>
        <strain evidence="2 3">Japan</strain>
    </source>
</reference>
<evidence type="ECO:0000313" key="3">
    <source>
        <dbReference type="Proteomes" id="UP001307889"/>
    </source>
</evidence>
<feature type="region of interest" description="Disordered" evidence="1">
    <location>
        <begin position="1"/>
        <end position="43"/>
    </location>
</feature>
<organism evidence="2 3">
    <name type="scientific">Nesidiocoris tenuis</name>
    <dbReference type="NCBI Taxonomy" id="355587"/>
    <lineage>
        <taxon>Eukaryota</taxon>
        <taxon>Metazoa</taxon>
        <taxon>Ecdysozoa</taxon>
        <taxon>Arthropoda</taxon>
        <taxon>Hexapoda</taxon>
        <taxon>Insecta</taxon>
        <taxon>Pterygota</taxon>
        <taxon>Neoptera</taxon>
        <taxon>Paraneoptera</taxon>
        <taxon>Hemiptera</taxon>
        <taxon>Heteroptera</taxon>
        <taxon>Panheteroptera</taxon>
        <taxon>Cimicomorpha</taxon>
        <taxon>Miridae</taxon>
        <taxon>Dicyphina</taxon>
        <taxon>Nesidiocoris</taxon>
    </lineage>
</organism>
<dbReference type="EMBL" id="AP028920">
    <property type="protein sequence ID" value="BET00676.1"/>
    <property type="molecule type" value="Genomic_DNA"/>
</dbReference>
<accession>A0ABN7B8H2</accession>
<keyword evidence="3" id="KW-1185">Reference proteome</keyword>
<evidence type="ECO:0000256" key="1">
    <source>
        <dbReference type="SAM" id="MobiDB-lite"/>
    </source>
</evidence>
<evidence type="ECO:0000313" key="2">
    <source>
        <dbReference type="EMBL" id="BET00676.1"/>
    </source>
</evidence>
<dbReference type="Proteomes" id="UP001307889">
    <property type="component" value="Chromosome 12"/>
</dbReference>
<gene>
    <name evidence="2" type="ORF">NTJ_13492</name>
</gene>
<name>A0ABN7B8H2_9HEMI</name>
<protein>
    <submittedName>
        <fullName evidence="2">Uncharacterized protein</fullName>
    </submittedName>
</protein>
<sequence length="95" mass="10774">MKTEKDKTIKQSSGNFAETRPQDKEGDGGRHGLRSQQTGKQMEFEIRPLFEETRSLMGKTCKEGDGRVSYCSWSGRACQDGGKRRIRSSVKQEED</sequence>
<proteinExistence type="predicted"/>
<feature type="compositionally biased region" description="Basic and acidic residues" evidence="1">
    <location>
        <begin position="20"/>
        <end position="30"/>
    </location>
</feature>